<dbReference type="Proteomes" id="UP000000768">
    <property type="component" value="Chromosome 7"/>
</dbReference>
<protein>
    <submittedName>
        <fullName evidence="1">Uncharacterized protein</fullName>
    </submittedName>
</protein>
<dbReference type="AlphaFoldDB" id="A0A1B6PJ87"/>
<sequence>MRMAPCCSEFRLQRRIFACIIILPTQNDYLNGAKSPFDTCCSGLKRIIHGNSRWSTRRGGDGHTEKAKTRAKKIAFPLIDLSPQNERVLA</sequence>
<dbReference type="Gramene" id="KXG25725">
    <property type="protein sequence ID" value="KXG25725"/>
    <property type="gene ID" value="SORBI_3007G224600"/>
</dbReference>
<gene>
    <name evidence="1" type="ORF">SORBI_3007G224600</name>
</gene>
<proteinExistence type="predicted"/>
<evidence type="ECO:0000313" key="2">
    <source>
        <dbReference type="Proteomes" id="UP000000768"/>
    </source>
</evidence>
<name>A0A1B6PJ87_SORBI</name>
<accession>A0A1B6PJ87</accession>
<organism evidence="1 2">
    <name type="scientific">Sorghum bicolor</name>
    <name type="common">Sorghum</name>
    <name type="synonym">Sorghum vulgare</name>
    <dbReference type="NCBI Taxonomy" id="4558"/>
    <lineage>
        <taxon>Eukaryota</taxon>
        <taxon>Viridiplantae</taxon>
        <taxon>Streptophyta</taxon>
        <taxon>Embryophyta</taxon>
        <taxon>Tracheophyta</taxon>
        <taxon>Spermatophyta</taxon>
        <taxon>Magnoliopsida</taxon>
        <taxon>Liliopsida</taxon>
        <taxon>Poales</taxon>
        <taxon>Poaceae</taxon>
        <taxon>PACMAD clade</taxon>
        <taxon>Panicoideae</taxon>
        <taxon>Andropogonodae</taxon>
        <taxon>Andropogoneae</taxon>
        <taxon>Sorghinae</taxon>
        <taxon>Sorghum</taxon>
    </lineage>
</organism>
<reference evidence="2" key="2">
    <citation type="journal article" date="2018" name="Plant J.">
        <title>The Sorghum bicolor reference genome: improved assembly, gene annotations, a transcriptome atlas, and signatures of genome organization.</title>
        <authorList>
            <person name="McCormick R.F."/>
            <person name="Truong S.K."/>
            <person name="Sreedasyam A."/>
            <person name="Jenkins J."/>
            <person name="Shu S."/>
            <person name="Sims D."/>
            <person name="Kennedy M."/>
            <person name="Amirebrahimi M."/>
            <person name="Weers B.D."/>
            <person name="McKinley B."/>
            <person name="Mattison A."/>
            <person name="Morishige D.T."/>
            <person name="Grimwood J."/>
            <person name="Schmutz J."/>
            <person name="Mullet J.E."/>
        </authorList>
    </citation>
    <scope>NUCLEOTIDE SEQUENCE [LARGE SCALE GENOMIC DNA]</scope>
    <source>
        <strain evidence="2">cv. BTx623</strain>
    </source>
</reference>
<dbReference type="InParanoid" id="A0A1B6PJ87"/>
<evidence type="ECO:0000313" key="1">
    <source>
        <dbReference type="EMBL" id="KXG25725.1"/>
    </source>
</evidence>
<dbReference type="EMBL" id="CM000766">
    <property type="protein sequence ID" value="KXG25725.1"/>
    <property type="molecule type" value="Genomic_DNA"/>
</dbReference>
<reference evidence="1 2" key="1">
    <citation type="journal article" date="2009" name="Nature">
        <title>The Sorghum bicolor genome and the diversification of grasses.</title>
        <authorList>
            <person name="Paterson A.H."/>
            <person name="Bowers J.E."/>
            <person name="Bruggmann R."/>
            <person name="Dubchak I."/>
            <person name="Grimwood J."/>
            <person name="Gundlach H."/>
            <person name="Haberer G."/>
            <person name="Hellsten U."/>
            <person name="Mitros T."/>
            <person name="Poliakov A."/>
            <person name="Schmutz J."/>
            <person name="Spannagl M."/>
            <person name="Tang H."/>
            <person name="Wang X."/>
            <person name="Wicker T."/>
            <person name="Bharti A.K."/>
            <person name="Chapman J."/>
            <person name="Feltus F.A."/>
            <person name="Gowik U."/>
            <person name="Grigoriev I.V."/>
            <person name="Lyons E."/>
            <person name="Maher C.A."/>
            <person name="Martis M."/>
            <person name="Narechania A."/>
            <person name="Otillar R.P."/>
            <person name="Penning B.W."/>
            <person name="Salamov A.A."/>
            <person name="Wang Y."/>
            <person name="Zhang L."/>
            <person name="Carpita N.C."/>
            <person name="Freeling M."/>
            <person name="Gingle A.R."/>
            <person name="Hash C.T."/>
            <person name="Keller B."/>
            <person name="Klein P."/>
            <person name="Kresovich S."/>
            <person name="McCann M.C."/>
            <person name="Ming R."/>
            <person name="Peterson D.G."/>
            <person name="Mehboob-ur-Rahman"/>
            <person name="Ware D."/>
            <person name="Westhoff P."/>
            <person name="Mayer K.F."/>
            <person name="Messing J."/>
            <person name="Rokhsar D.S."/>
        </authorList>
    </citation>
    <scope>NUCLEOTIDE SEQUENCE [LARGE SCALE GENOMIC DNA]</scope>
    <source>
        <strain evidence="2">cv. BTx623</strain>
    </source>
</reference>
<keyword evidence="2" id="KW-1185">Reference proteome</keyword>